<dbReference type="Proteomes" id="UP001497516">
    <property type="component" value="Chromosome 3"/>
</dbReference>
<dbReference type="EMBL" id="OZ034816">
    <property type="protein sequence ID" value="CAL1377490.1"/>
    <property type="molecule type" value="Genomic_DNA"/>
</dbReference>
<evidence type="ECO:0000313" key="2">
    <source>
        <dbReference type="Proteomes" id="UP001497516"/>
    </source>
</evidence>
<dbReference type="AlphaFoldDB" id="A0AAV2DV91"/>
<organism evidence="1 2">
    <name type="scientific">Linum trigynum</name>
    <dbReference type="NCBI Taxonomy" id="586398"/>
    <lineage>
        <taxon>Eukaryota</taxon>
        <taxon>Viridiplantae</taxon>
        <taxon>Streptophyta</taxon>
        <taxon>Embryophyta</taxon>
        <taxon>Tracheophyta</taxon>
        <taxon>Spermatophyta</taxon>
        <taxon>Magnoliopsida</taxon>
        <taxon>eudicotyledons</taxon>
        <taxon>Gunneridae</taxon>
        <taxon>Pentapetalae</taxon>
        <taxon>rosids</taxon>
        <taxon>fabids</taxon>
        <taxon>Malpighiales</taxon>
        <taxon>Linaceae</taxon>
        <taxon>Linum</taxon>
    </lineage>
</organism>
<sequence length="91" mass="10532">MGDRSLSIACPYICHLGGTIKSDSRIGMPTLEIQGLLMYRLLFFSDMRVSSWRSPDRRLCGLKKSKFGVRRKSSDLKRYCRAIQTWYVPLI</sequence>
<protein>
    <submittedName>
        <fullName evidence="1">Uncharacterized protein</fullName>
    </submittedName>
</protein>
<reference evidence="1 2" key="1">
    <citation type="submission" date="2024-04" db="EMBL/GenBank/DDBJ databases">
        <authorList>
            <person name="Fracassetti M."/>
        </authorList>
    </citation>
    <scope>NUCLEOTIDE SEQUENCE [LARGE SCALE GENOMIC DNA]</scope>
</reference>
<proteinExistence type="predicted"/>
<keyword evidence="2" id="KW-1185">Reference proteome</keyword>
<name>A0AAV2DV91_9ROSI</name>
<evidence type="ECO:0000313" key="1">
    <source>
        <dbReference type="EMBL" id="CAL1377490.1"/>
    </source>
</evidence>
<accession>A0AAV2DV91</accession>
<gene>
    <name evidence="1" type="ORF">LTRI10_LOCUS19139</name>
</gene>